<keyword evidence="4" id="KW-0699">rRNA-binding</keyword>
<dbReference type="PANTHER" id="PTHR11620">
    <property type="entry name" value="60S RIBOSOMAL PROTEIN L23A"/>
    <property type="match status" value="1"/>
</dbReference>
<comment type="function">
    <text evidence="4">One of the early assembly proteins it binds 23S rRNA. One of the proteins that surrounds the polypeptide exit tunnel on the outside of the ribosome. Forms the main docking site for trigger factor binding to the ribosome.</text>
</comment>
<dbReference type="GO" id="GO:0019843">
    <property type="term" value="F:rRNA binding"/>
    <property type="evidence" value="ECO:0007669"/>
    <property type="project" value="UniProtKB-UniRule"/>
</dbReference>
<dbReference type="Gene3D" id="3.30.70.330">
    <property type="match status" value="1"/>
</dbReference>
<name>A0A1F4T5D8_UNCSA</name>
<dbReference type="GO" id="GO:0006412">
    <property type="term" value="P:translation"/>
    <property type="evidence" value="ECO:0007669"/>
    <property type="project" value="UniProtKB-UniRule"/>
</dbReference>
<dbReference type="GO" id="GO:0003735">
    <property type="term" value="F:structural constituent of ribosome"/>
    <property type="evidence" value="ECO:0007669"/>
    <property type="project" value="InterPro"/>
</dbReference>
<sequence>MELENIILGVVVTEKSMGARPLGGYVFRVHLDATKIMVKQAVERLFKTKVKAVNMCNVRAKRRVVGRSAGETRRWKKAYVTLRNGQTIKELEA</sequence>
<dbReference type="GO" id="GO:1990904">
    <property type="term" value="C:ribonucleoprotein complex"/>
    <property type="evidence" value="ECO:0007669"/>
    <property type="project" value="UniProtKB-KW"/>
</dbReference>
<reference evidence="5 6" key="1">
    <citation type="journal article" date="2016" name="Nat. Commun.">
        <title>Thousands of microbial genomes shed light on interconnected biogeochemical processes in an aquifer system.</title>
        <authorList>
            <person name="Anantharaman K."/>
            <person name="Brown C.T."/>
            <person name="Hug L.A."/>
            <person name="Sharon I."/>
            <person name="Castelle C.J."/>
            <person name="Probst A.J."/>
            <person name="Thomas B.C."/>
            <person name="Singh A."/>
            <person name="Wilkins M.J."/>
            <person name="Karaoz U."/>
            <person name="Brodie E.L."/>
            <person name="Williams K.H."/>
            <person name="Hubbard S.S."/>
            <person name="Banfield J.F."/>
        </authorList>
    </citation>
    <scope>NUCLEOTIDE SEQUENCE [LARGE SCALE GENOMIC DNA]</scope>
</reference>
<protein>
    <recommendedName>
        <fullName evidence="4">Large ribosomal subunit protein uL23</fullName>
    </recommendedName>
</protein>
<evidence type="ECO:0000313" key="5">
    <source>
        <dbReference type="EMBL" id="OGC28005.1"/>
    </source>
</evidence>
<comment type="similarity">
    <text evidence="1 4">Belongs to the universal ribosomal protein uL23 family.</text>
</comment>
<dbReference type="NCBIfam" id="NF004363">
    <property type="entry name" value="PRK05738.2-4"/>
    <property type="match status" value="1"/>
</dbReference>
<dbReference type="InterPro" id="IPR012677">
    <property type="entry name" value="Nucleotide-bd_a/b_plait_sf"/>
</dbReference>
<dbReference type="GO" id="GO:0005840">
    <property type="term" value="C:ribosome"/>
    <property type="evidence" value="ECO:0007669"/>
    <property type="project" value="UniProtKB-KW"/>
</dbReference>
<proteinExistence type="inferred from homology"/>
<evidence type="ECO:0000256" key="4">
    <source>
        <dbReference type="HAMAP-Rule" id="MF_01369"/>
    </source>
</evidence>
<accession>A0A1F4T5D8</accession>
<dbReference type="InterPro" id="IPR012678">
    <property type="entry name" value="Ribosomal_uL23/eL15/eS24_sf"/>
</dbReference>
<evidence type="ECO:0000256" key="2">
    <source>
        <dbReference type="ARBA" id="ARBA00022980"/>
    </source>
</evidence>
<dbReference type="Proteomes" id="UP000178602">
    <property type="component" value="Unassembled WGS sequence"/>
</dbReference>
<dbReference type="AlphaFoldDB" id="A0A1F4T5D8"/>
<organism evidence="5 6">
    <name type="scientific">candidate division WOR-1 bacterium RIFOXYC12_FULL_54_18</name>
    <dbReference type="NCBI Taxonomy" id="1802584"/>
    <lineage>
        <taxon>Bacteria</taxon>
        <taxon>Bacillati</taxon>
        <taxon>Saganbacteria</taxon>
    </lineage>
</organism>
<dbReference type="Pfam" id="PF00276">
    <property type="entry name" value="Ribosomal_L23"/>
    <property type="match status" value="1"/>
</dbReference>
<dbReference type="HAMAP" id="MF_01369_B">
    <property type="entry name" value="Ribosomal_uL23_B"/>
    <property type="match status" value="1"/>
</dbReference>
<dbReference type="EMBL" id="MEUG01000001">
    <property type="protein sequence ID" value="OGC28005.1"/>
    <property type="molecule type" value="Genomic_DNA"/>
</dbReference>
<evidence type="ECO:0000256" key="3">
    <source>
        <dbReference type="ARBA" id="ARBA00023274"/>
    </source>
</evidence>
<comment type="subunit">
    <text evidence="4">Part of the 50S ribosomal subunit. Contacts protein L29, and trigger factor when it is bound to the ribosome.</text>
</comment>
<comment type="caution">
    <text evidence="5">The sequence shown here is derived from an EMBL/GenBank/DDBJ whole genome shotgun (WGS) entry which is preliminary data.</text>
</comment>
<keyword evidence="3 4" id="KW-0687">Ribonucleoprotein</keyword>
<dbReference type="InterPro" id="IPR013025">
    <property type="entry name" value="Ribosomal_uL23-like"/>
</dbReference>
<keyword evidence="2 4" id="KW-0689">Ribosomal protein</keyword>
<keyword evidence="4" id="KW-0694">RNA-binding</keyword>
<dbReference type="SUPFAM" id="SSF54189">
    <property type="entry name" value="Ribosomal proteins S24e, L23 and L15e"/>
    <property type="match status" value="1"/>
</dbReference>
<evidence type="ECO:0000313" key="6">
    <source>
        <dbReference type="Proteomes" id="UP000178602"/>
    </source>
</evidence>
<gene>
    <name evidence="4" type="primary">rplW</name>
    <name evidence="5" type="ORF">A3K49_03270</name>
</gene>
<evidence type="ECO:0000256" key="1">
    <source>
        <dbReference type="ARBA" id="ARBA00006700"/>
    </source>
</evidence>